<dbReference type="EMBL" id="SWFS01000490">
    <property type="protein sequence ID" value="KAA8901289.1"/>
    <property type="molecule type" value="Genomic_DNA"/>
</dbReference>
<dbReference type="VEuPathDB" id="FungiDB:TRICI_006102"/>
<dbReference type="InterPro" id="IPR018108">
    <property type="entry name" value="MCP_transmembrane"/>
</dbReference>
<evidence type="ECO:0000256" key="6">
    <source>
        <dbReference type="ARBA" id="ARBA00022989"/>
    </source>
</evidence>
<keyword evidence="8 10" id="KW-0472">Membrane</keyword>
<keyword evidence="7 10" id="KW-0496">Mitochondrion</keyword>
<keyword evidence="4 10" id="KW-0677">Repeat</keyword>
<dbReference type="GO" id="GO:1904983">
    <property type="term" value="P:glycine import into mitochondrion"/>
    <property type="evidence" value="ECO:0007669"/>
    <property type="project" value="UniProtKB-UniRule"/>
</dbReference>
<dbReference type="GO" id="GO:0005743">
    <property type="term" value="C:mitochondrial inner membrane"/>
    <property type="evidence" value="ECO:0007669"/>
    <property type="project" value="UniProtKB-SubCell"/>
</dbReference>
<dbReference type="InterPro" id="IPR023395">
    <property type="entry name" value="MCP_dom_sf"/>
</dbReference>
<dbReference type="GO" id="GO:0015187">
    <property type="term" value="F:glycine transmembrane transporter activity"/>
    <property type="evidence" value="ECO:0007669"/>
    <property type="project" value="UniProtKB-UniRule"/>
</dbReference>
<dbReference type="Gene3D" id="1.50.40.10">
    <property type="entry name" value="Mitochondrial carrier domain"/>
    <property type="match status" value="1"/>
</dbReference>
<proteinExistence type="inferred from homology"/>
<evidence type="ECO:0000256" key="10">
    <source>
        <dbReference type="HAMAP-Rule" id="MF_03064"/>
    </source>
</evidence>
<keyword evidence="5 10" id="KW-0999">Mitochondrion inner membrane</keyword>
<evidence type="ECO:0000256" key="5">
    <source>
        <dbReference type="ARBA" id="ARBA00022792"/>
    </source>
</evidence>
<evidence type="ECO:0000256" key="11">
    <source>
        <dbReference type="PROSITE-ProRule" id="PRU00282"/>
    </source>
</evidence>
<dbReference type="HAMAP" id="MF_03064">
    <property type="entry name" value="SLC25A38"/>
    <property type="match status" value="1"/>
</dbReference>
<keyword evidence="13" id="KW-1185">Reference proteome</keyword>
<feature type="repeat" description="Solcar" evidence="11">
    <location>
        <begin position="59"/>
        <end position="138"/>
    </location>
</feature>
<keyword evidence="3 10" id="KW-0812">Transmembrane</keyword>
<dbReference type="InterPro" id="IPR030847">
    <property type="entry name" value="Hem25/SLC25A38"/>
</dbReference>
<evidence type="ECO:0000256" key="2">
    <source>
        <dbReference type="ARBA" id="ARBA00022448"/>
    </source>
</evidence>
<dbReference type="AlphaFoldDB" id="A0A642ULV0"/>
<dbReference type="PANTHER" id="PTHR46181">
    <property type="entry name" value="MITOCHONDRIAL GLYCINE TRANSPORTER"/>
    <property type="match status" value="1"/>
</dbReference>
<evidence type="ECO:0000313" key="13">
    <source>
        <dbReference type="Proteomes" id="UP000761534"/>
    </source>
</evidence>
<protein>
    <recommendedName>
        <fullName evidence="10">Mitochondrial glycine transporter</fullName>
    </recommendedName>
    <alternativeName>
        <fullName evidence="10">Solute carrier family 25 member 38 homolog</fullName>
    </alternativeName>
</protein>
<sequence>MRAELGTLLEEKNTKRTTDPLVEDLWPDLEKRRTMEKLQQTKNAATTPSAVAATTAAGHKATRHLYAGFLSGLTSSIILQPLDLLKTRIQQSQGTSLMGSLKEIKTLPALWRGTVPSALRTSVGSALYFTTLNATRTYIASASSKADTATSQRSSTVLPKLSMHANLLSGAVVRGTVGFLTMPITVIKVQYESTFYNYKSILGAARGIYAQSGIPGFFYGFGVTFVRDAPYAGLYVLFYEKSKDLLNKMVRHPESTVSSPAINSSSAIISATLATTITAPFDTIKTRVQLDHIKYPSFLKTAKAIVRQGGFMDLFDGLSLRLTRKAMSAGIAWCIYEELSHGVQETGPLEILTQNSFWGHTPRPPGLATLETWVLFDEASNSNPD</sequence>
<dbReference type="PANTHER" id="PTHR46181:SF3">
    <property type="entry name" value="MITOCHONDRIAL GLYCINE TRANSPORTER"/>
    <property type="match status" value="1"/>
</dbReference>
<name>A0A642ULV0_9ASCO</name>
<dbReference type="OrthoDB" id="1924968at2759"/>
<evidence type="ECO:0000256" key="3">
    <source>
        <dbReference type="ARBA" id="ARBA00022692"/>
    </source>
</evidence>
<comment type="function">
    <text evidence="10">Mitochondrial glycine transporter that imports glycine into the mitochondrial matrix. Plays an important role in providing glycine for the first enzymatic step in heme biosynthesis, the condensation of glycine with succinyl-CoA to produce 5-aminolevulinate (ALA) in the miochondrial matrix.</text>
</comment>
<accession>A0A642ULV0</accession>
<comment type="caution">
    <text evidence="12">The sequence shown here is derived from an EMBL/GenBank/DDBJ whole genome shotgun (WGS) entry which is preliminary data.</text>
</comment>
<dbReference type="Pfam" id="PF00153">
    <property type="entry name" value="Mito_carr"/>
    <property type="match status" value="3"/>
</dbReference>
<comment type="similarity">
    <text evidence="10">Belongs to the mitochondrial carrier (TC 2.A.29) family. SLC25A38 subfamily.</text>
</comment>
<evidence type="ECO:0000256" key="1">
    <source>
        <dbReference type="ARBA" id="ARBA00004141"/>
    </source>
</evidence>
<dbReference type="SUPFAM" id="SSF103506">
    <property type="entry name" value="Mitochondrial carrier"/>
    <property type="match status" value="1"/>
</dbReference>
<feature type="repeat" description="Solcar" evidence="11">
    <location>
        <begin position="161"/>
        <end position="245"/>
    </location>
</feature>
<organism evidence="12 13">
    <name type="scientific">Trichomonascus ciferrii</name>
    <dbReference type="NCBI Taxonomy" id="44093"/>
    <lineage>
        <taxon>Eukaryota</taxon>
        <taxon>Fungi</taxon>
        <taxon>Dikarya</taxon>
        <taxon>Ascomycota</taxon>
        <taxon>Saccharomycotina</taxon>
        <taxon>Dipodascomycetes</taxon>
        <taxon>Dipodascales</taxon>
        <taxon>Trichomonascaceae</taxon>
        <taxon>Trichomonascus</taxon>
        <taxon>Trichomonascus ciferrii complex</taxon>
    </lineage>
</organism>
<dbReference type="Proteomes" id="UP000761534">
    <property type="component" value="Unassembled WGS sequence"/>
</dbReference>
<evidence type="ECO:0000256" key="7">
    <source>
        <dbReference type="ARBA" id="ARBA00023128"/>
    </source>
</evidence>
<gene>
    <name evidence="12" type="ORF">TRICI_006102</name>
</gene>
<evidence type="ECO:0000256" key="4">
    <source>
        <dbReference type="ARBA" id="ARBA00022737"/>
    </source>
</evidence>
<feature type="repeat" description="Solcar" evidence="11">
    <location>
        <begin position="258"/>
        <end position="342"/>
    </location>
</feature>
<dbReference type="PROSITE" id="PS50920">
    <property type="entry name" value="SOLCAR"/>
    <property type="match status" value="3"/>
</dbReference>
<keyword evidence="6 10" id="KW-1133">Transmembrane helix</keyword>
<reference evidence="12" key="1">
    <citation type="journal article" date="2019" name="G3 (Bethesda)">
        <title>Genome Assemblies of Two Rare Opportunistic Yeast Pathogens: Diutina rugosa (syn. Candida rugosa) and Trichomonascus ciferrii (syn. Candida ciferrii).</title>
        <authorList>
            <person name="Mixao V."/>
            <person name="Saus E."/>
            <person name="Hansen A.P."/>
            <person name="Lass-Florl C."/>
            <person name="Gabaldon T."/>
        </authorList>
    </citation>
    <scope>NUCLEOTIDE SEQUENCE</scope>
    <source>
        <strain evidence="12">CBS 4856</strain>
    </source>
</reference>
<evidence type="ECO:0000313" key="12">
    <source>
        <dbReference type="EMBL" id="KAA8901289.1"/>
    </source>
</evidence>
<comment type="catalytic activity">
    <reaction evidence="9 10">
        <text>glycine(in) = glycine(out)</text>
        <dbReference type="Rhea" id="RHEA:70715"/>
        <dbReference type="ChEBI" id="CHEBI:57305"/>
    </reaction>
</comment>
<comment type="subcellular location">
    <subcellularLocation>
        <location evidence="1">Membrane</location>
        <topology evidence="1">Multi-pass membrane protein</topology>
    </subcellularLocation>
    <subcellularLocation>
        <location evidence="10">Mitochondrion inner membrane</location>
        <topology evidence="10">Multi-pass membrane protein</topology>
    </subcellularLocation>
</comment>
<evidence type="ECO:0000256" key="8">
    <source>
        <dbReference type="ARBA" id="ARBA00023136"/>
    </source>
</evidence>
<evidence type="ECO:0000256" key="9">
    <source>
        <dbReference type="ARBA" id="ARBA00034060"/>
    </source>
</evidence>
<dbReference type="FunFam" id="1.50.40.10:FF:000103">
    <property type="entry name" value="Mitochondrial glycine transporter"/>
    <property type="match status" value="1"/>
</dbReference>
<keyword evidence="2 10" id="KW-0813">Transport</keyword>